<dbReference type="RefSeq" id="WP_078808340.1">
    <property type="nucleotide sequence ID" value="NZ_FUXI01000039.1"/>
</dbReference>
<dbReference type="Gene3D" id="3.20.20.80">
    <property type="entry name" value="Glycosidases"/>
    <property type="match status" value="1"/>
</dbReference>
<gene>
    <name evidence="4" type="ORF">SAMN02745116_02444</name>
</gene>
<dbReference type="CDD" id="cd11338">
    <property type="entry name" value="AmyAc_CMD"/>
    <property type="match status" value="1"/>
</dbReference>
<dbReference type="InterPro" id="IPR006047">
    <property type="entry name" value="GH13_cat_dom"/>
</dbReference>
<feature type="domain" description="Glycosyl hydrolase family 13 catalytic" evidence="3">
    <location>
        <begin position="144"/>
        <end position="534"/>
    </location>
</feature>
<accession>A0A1T4R5X4</accession>
<proteinExistence type="predicted"/>
<keyword evidence="1" id="KW-0378">Hydrolase</keyword>
<dbReference type="Gene3D" id="3.90.400.10">
    <property type="entry name" value="Oligo-1,6-glucosidase, Domain 2"/>
    <property type="match status" value="1"/>
</dbReference>
<dbReference type="SUPFAM" id="SSF51445">
    <property type="entry name" value="(Trans)glycosidases"/>
    <property type="match status" value="1"/>
</dbReference>
<evidence type="ECO:0000256" key="2">
    <source>
        <dbReference type="ARBA" id="ARBA00023295"/>
    </source>
</evidence>
<dbReference type="AlphaFoldDB" id="A0A1T4R5X4"/>
<dbReference type="InterPro" id="IPR017853">
    <property type="entry name" value="GH"/>
</dbReference>
<dbReference type="PANTHER" id="PTHR10357:SF210">
    <property type="entry name" value="MALTODEXTRIN GLUCOSIDASE"/>
    <property type="match status" value="1"/>
</dbReference>
<dbReference type="Gene3D" id="2.60.40.10">
    <property type="entry name" value="Immunoglobulins"/>
    <property type="match status" value="1"/>
</dbReference>
<dbReference type="Proteomes" id="UP000190328">
    <property type="component" value="Unassembled WGS sequence"/>
</dbReference>
<sequence>MARIYYNSWFTKYKKPFGAVKAGKDVTFRIQATEADIQGVKLVIRYENGMRGKEYYEMSPSKSEEGFFSFKYKMNQGAGLYFYYFVVKEHSNGGTFRMYYGSQNGHGGEGRFYGDENTIIPFSITCYEQAETPPDWYRESIFYQIFPDRFNNHLHEENTLGVNVLNPKANIFIYGQTTDEPFYVKGEDGGIARWDFYGGTLQGIIDKIPYLKEELGVTAIYLNPIFEARSNHRYDTSDYFNIDPMLGNERTFRKLVNKLHENDMHIILDGVFSHVGKNSYYFNADGSYGSDIGASKNQSSIYYDWFKFIHWPREYKSWWGIDDLPEIDKYNRGFQEYIYGDVDSVLAKWNSFNIDGWRLDVADELPDEFIQGIRKNLDTYPEKILIGEVWEDASRKISYDKRRDYILGHGLHSCMNYPFRDIILGVLNGQLKPADAAIQLTTLQENYPKDVFLNNFNNVGTHDTERILTMVGENKRKVNLAFGLMSMLPGVPCFYYGDEAGLTGGKDPSNRKFFPWGNEDEELMKSMKKWINIRKRENAIVIGDFVPFYSDKLLGVMRFTEKGYTMYVVNPTGVKQKIWSDELNFTSECPLSYEKIRQILDEVEIEAFDGYFLSERVGIEVVR</sequence>
<keyword evidence="2" id="KW-0326">Glycosidase</keyword>
<evidence type="ECO:0000256" key="1">
    <source>
        <dbReference type="ARBA" id="ARBA00022801"/>
    </source>
</evidence>
<keyword evidence="5" id="KW-1185">Reference proteome</keyword>
<dbReference type="InterPro" id="IPR004185">
    <property type="entry name" value="Glyco_hydro_13_lg-like_dom"/>
</dbReference>
<dbReference type="STRING" id="263852.SAMN02745116_02444"/>
<dbReference type="InterPro" id="IPR014756">
    <property type="entry name" value="Ig_E-set"/>
</dbReference>
<dbReference type="SUPFAM" id="SSF81296">
    <property type="entry name" value="E set domains"/>
    <property type="match status" value="1"/>
</dbReference>
<organism evidence="4 5">
    <name type="scientific">Pilibacter termitis</name>
    <dbReference type="NCBI Taxonomy" id="263852"/>
    <lineage>
        <taxon>Bacteria</taxon>
        <taxon>Bacillati</taxon>
        <taxon>Bacillota</taxon>
        <taxon>Bacilli</taxon>
        <taxon>Lactobacillales</taxon>
        <taxon>Enterococcaceae</taxon>
        <taxon>Pilibacter</taxon>
    </lineage>
</organism>
<dbReference type="SMART" id="SM00642">
    <property type="entry name" value="Aamy"/>
    <property type="match status" value="1"/>
</dbReference>
<dbReference type="GO" id="GO:0004553">
    <property type="term" value="F:hydrolase activity, hydrolyzing O-glycosyl compounds"/>
    <property type="evidence" value="ECO:0007669"/>
    <property type="project" value="InterPro"/>
</dbReference>
<dbReference type="GO" id="GO:0005975">
    <property type="term" value="P:carbohydrate metabolic process"/>
    <property type="evidence" value="ECO:0007669"/>
    <property type="project" value="InterPro"/>
</dbReference>
<evidence type="ECO:0000313" key="5">
    <source>
        <dbReference type="Proteomes" id="UP000190328"/>
    </source>
</evidence>
<name>A0A1T4R5X4_9ENTE</name>
<dbReference type="InterPro" id="IPR013783">
    <property type="entry name" value="Ig-like_fold"/>
</dbReference>
<dbReference type="InterPro" id="IPR045857">
    <property type="entry name" value="O16G_dom_2"/>
</dbReference>
<evidence type="ECO:0000259" key="3">
    <source>
        <dbReference type="SMART" id="SM00642"/>
    </source>
</evidence>
<dbReference type="OrthoDB" id="9805159at2"/>
<dbReference type="PANTHER" id="PTHR10357">
    <property type="entry name" value="ALPHA-AMYLASE FAMILY MEMBER"/>
    <property type="match status" value="1"/>
</dbReference>
<dbReference type="CDD" id="cd02857">
    <property type="entry name" value="E_set_CDase_PDE_N"/>
    <property type="match status" value="1"/>
</dbReference>
<evidence type="ECO:0000313" key="4">
    <source>
        <dbReference type="EMBL" id="SKA11295.1"/>
    </source>
</evidence>
<protein>
    <submittedName>
        <fullName evidence="4">Alpha-glucosidase</fullName>
    </submittedName>
</protein>
<dbReference type="Pfam" id="PF00128">
    <property type="entry name" value="Alpha-amylase"/>
    <property type="match status" value="1"/>
</dbReference>
<dbReference type="EMBL" id="FUXI01000039">
    <property type="protein sequence ID" value="SKA11295.1"/>
    <property type="molecule type" value="Genomic_DNA"/>
</dbReference>
<reference evidence="4 5" key="1">
    <citation type="submission" date="2017-02" db="EMBL/GenBank/DDBJ databases">
        <authorList>
            <person name="Peterson S.W."/>
        </authorList>
    </citation>
    <scope>NUCLEOTIDE SEQUENCE [LARGE SCALE GENOMIC DNA]</scope>
    <source>
        <strain evidence="4 5">ATCC BAA-1030</strain>
    </source>
</reference>